<evidence type="ECO:0000313" key="1">
    <source>
        <dbReference type="EMBL" id="ARN82181.1"/>
    </source>
</evidence>
<accession>A0A1W6MX61</accession>
<proteinExistence type="predicted"/>
<protein>
    <submittedName>
        <fullName evidence="1">Uncharacterized protein</fullName>
    </submittedName>
</protein>
<organism evidence="1 2">
    <name type="scientific">Methylocystis bryophila</name>
    <dbReference type="NCBI Taxonomy" id="655015"/>
    <lineage>
        <taxon>Bacteria</taxon>
        <taxon>Pseudomonadati</taxon>
        <taxon>Pseudomonadota</taxon>
        <taxon>Alphaproteobacteria</taxon>
        <taxon>Hyphomicrobiales</taxon>
        <taxon>Methylocystaceae</taxon>
        <taxon>Methylocystis</taxon>
    </lineage>
</organism>
<dbReference type="KEGG" id="mbry:B1812_15030"/>
<dbReference type="Proteomes" id="UP000193978">
    <property type="component" value="Chromosome"/>
</dbReference>
<keyword evidence="2" id="KW-1185">Reference proteome</keyword>
<reference evidence="1 2" key="1">
    <citation type="submission" date="2017-02" db="EMBL/GenBank/DDBJ databases">
        <authorList>
            <person name="Peterson S.W."/>
        </authorList>
    </citation>
    <scope>NUCLEOTIDE SEQUENCE [LARGE SCALE GENOMIC DNA]</scope>
    <source>
        <strain evidence="1 2">S285</strain>
    </source>
</reference>
<dbReference type="RefSeq" id="WP_085772305.1">
    <property type="nucleotide sequence ID" value="NZ_AP027149.1"/>
</dbReference>
<evidence type="ECO:0000313" key="2">
    <source>
        <dbReference type="Proteomes" id="UP000193978"/>
    </source>
</evidence>
<sequence>MSHMFNLLGLDTFDILGVGYGGGREFEAMPLAQREGPKIWSRFFGVRPSRVLYLSPEQLDLLYNRFAAANPKGVVSGAGDDFYRAFAPDHLTRQEVDRLEDEGKIFIHVFDEEMQHGFPHVRRYLPELFEPGVVEKMHRDPWLHVHLLGQAIREGVVPDGPGESSRWSPEWRAYCDRLIASGEYK</sequence>
<dbReference type="STRING" id="655015.B1812_15030"/>
<name>A0A1W6MX61_9HYPH</name>
<dbReference type="EMBL" id="CP019948">
    <property type="protein sequence ID" value="ARN82181.1"/>
    <property type="molecule type" value="Genomic_DNA"/>
</dbReference>
<dbReference type="OrthoDB" id="9204680at2"/>
<gene>
    <name evidence="1" type="ORF">B1812_15030</name>
</gene>
<dbReference type="AlphaFoldDB" id="A0A1W6MX61"/>